<evidence type="ECO:0000313" key="3">
    <source>
        <dbReference type="EMBL" id="ADY01494.1"/>
    </source>
</evidence>
<reference evidence="3 4" key="1">
    <citation type="journal article" date="2011" name="J. Bacteriol.">
        <title>Complete genome sequence of 'Vulcanisaeta moutnovskia' strain 768-28, a novel member of the hyperthermophilic crenarchaeal genus vulcanisaeta.</title>
        <authorList>
            <person name="Gumerov V.M."/>
            <person name="Mardanov A.V."/>
            <person name="Beletsky A.V."/>
            <person name="Prokofeva M.I."/>
            <person name="Bonch-Osmolovskaya E.A."/>
            <person name="Ravin N.V."/>
            <person name="Skryabin K.G."/>
        </authorList>
    </citation>
    <scope>NUCLEOTIDE SEQUENCE [LARGE SCALE GENOMIC DNA]</scope>
    <source>
        <strain evidence="3 4">768-28</strain>
    </source>
</reference>
<dbReference type="PRINTS" id="PR00413">
    <property type="entry name" value="HADHALOGNASE"/>
</dbReference>
<proteinExistence type="inferred from homology"/>
<dbReference type="Proteomes" id="UP000007485">
    <property type="component" value="Chromosome"/>
</dbReference>
<dbReference type="Pfam" id="PF00702">
    <property type="entry name" value="Hydrolase"/>
    <property type="match status" value="1"/>
</dbReference>
<dbReference type="InterPro" id="IPR036412">
    <property type="entry name" value="HAD-like_sf"/>
</dbReference>
<dbReference type="HOGENOM" id="CLU_045011_8_3_2"/>
<sequence>MNNKLMSLRVITFDAYNTLINYGKELIEEIAMNITKYLKSLDIEAHFDHVYEIYMGLDREIRLRRVVEMVYVPPMDNVRTFLERLMRKYNIELNERMVIDVANIIANTLLGSGNVKLNEDAQYVLMEMKSDGFMIGVISNVIFWSSSVTRKLLDKFGLSRFIDVQVYADEVGRAKPHPAIFERAYSLLTHGVEPDVAIHVGDGFKEDLLGALLDDVIGVYIDRTDSVVSSGSPTELIRCRAYAVRRLKEVLLIPHIVSGCS</sequence>
<name>F0QYR1_VULM7</name>
<comment type="similarity">
    <text evidence="1">Belongs to the HAD-like hydrolase superfamily.</text>
</comment>
<dbReference type="Gene3D" id="1.10.150.400">
    <property type="match status" value="1"/>
</dbReference>
<dbReference type="KEGG" id="vmo:VMUT_1289"/>
<accession>F0QYR1</accession>
<dbReference type="InterPro" id="IPR006439">
    <property type="entry name" value="HAD-SF_hydro_IA"/>
</dbReference>
<dbReference type="SFLD" id="SFLDS00003">
    <property type="entry name" value="Haloacid_Dehalogenase"/>
    <property type="match status" value="1"/>
</dbReference>
<dbReference type="SUPFAM" id="SSF56784">
    <property type="entry name" value="HAD-like"/>
    <property type="match status" value="1"/>
</dbReference>
<dbReference type="SFLD" id="SFLDG01129">
    <property type="entry name" value="C1.5:_HAD__Beta-PGM__Phosphata"/>
    <property type="match status" value="1"/>
</dbReference>
<dbReference type="Gene3D" id="3.40.50.1000">
    <property type="entry name" value="HAD superfamily/HAD-like"/>
    <property type="match status" value="1"/>
</dbReference>
<dbReference type="InterPro" id="IPR051540">
    <property type="entry name" value="S-2-haloacid_dehalogenase"/>
</dbReference>
<evidence type="ECO:0000256" key="1">
    <source>
        <dbReference type="ARBA" id="ARBA00007958"/>
    </source>
</evidence>
<dbReference type="STRING" id="985053.VMUT_1289"/>
<dbReference type="GO" id="GO:0016787">
    <property type="term" value="F:hydrolase activity"/>
    <property type="evidence" value="ECO:0007669"/>
    <property type="project" value="UniProtKB-KW"/>
</dbReference>
<dbReference type="PANTHER" id="PTHR43316:SF3">
    <property type="entry name" value="HALOACID DEHALOGENASE, TYPE II (AFU_ORTHOLOGUE AFUA_2G07750)-RELATED"/>
    <property type="match status" value="1"/>
</dbReference>
<keyword evidence="2 3" id="KW-0378">Hydrolase</keyword>
<protein>
    <submittedName>
        <fullName evidence="3">Haloacid dehalogenase domain protein hydrolase</fullName>
    </submittedName>
</protein>
<dbReference type="AlphaFoldDB" id="F0QYR1"/>
<organism evidence="3 4">
    <name type="scientific">Vulcanisaeta moutnovskia (strain 768-28)</name>
    <dbReference type="NCBI Taxonomy" id="985053"/>
    <lineage>
        <taxon>Archaea</taxon>
        <taxon>Thermoproteota</taxon>
        <taxon>Thermoprotei</taxon>
        <taxon>Thermoproteales</taxon>
        <taxon>Thermoproteaceae</taxon>
        <taxon>Vulcanisaeta</taxon>
    </lineage>
</organism>
<dbReference type="eggNOG" id="arCOG02291">
    <property type="taxonomic scope" value="Archaea"/>
</dbReference>
<keyword evidence="4" id="KW-1185">Reference proteome</keyword>
<evidence type="ECO:0000313" key="4">
    <source>
        <dbReference type="Proteomes" id="UP000007485"/>
    </source>
</evidence>
<dbReference type="PANTHER" id="PTHR43316">
    <property type="entry name" value="HYDROLASE, HALOACID DELAHOGENASE-RELATED"/>
    <property type="match status" value="1"/>
</dbReference>
<evidence type="ECO:0000256" key="2">
    <source>
        <dbReference type="ARBA" id="ARBA00022801"/>
    </source>
</evidence>
<dbReference type="InterPro" id="IPR023214">
    <property type="entry name" value="HAD_sf"/>
</dbReference>
<gene>
    <name evidence="3" type="ordered locus">VMUT_1289</name>
</gene>
<dbReference type="EMBL" id="CP002529">
    <property type="protein sequence ID" value="ADY01494.1"/>
    <property type="molecule type" value="Genomic_DNA"/>
</dbReference>